<protein>
    <submittedName>
        <fullName evidence="2">GCN5-related N-acetyltransferase</fullName>
    </submittedName>
</protein>
<evidence type="ECO:0000259" key="1">
    <source>
        <dbReference type="PROSITE" id="PS51186"/>
    </source>
</evidence>
<dbReference type="EMBL" id="CP002281">
    <property type="protein sequence ID" value="ADO83529.1"/>
    <property type="molecule type" value="Genomic_DNA"/>
</dbReference>
<dbReference type="GO" id="GO:0016747">
    <property type="term" value="F:acyltransferase activity, transferring groups other than amino-acyl groups"/>
    <property type="evidence" value="ECO:0007669"/>
    <property type="project" value="InterPro"/>
</dbReference>
<dbReference type="STRING" id="572544.Ilyop_1758"/>
<evidence type="ECO:0000313" key="3">
    <source>
        <dbReference type="Proteomes" id="UP000006875"/>
    </source>
</evidence>
<accession>E3H8X5</accession>
<dbReference type="SUPFAM" id="SSF55729">
    <property type="entry name" value="Acyl-CoA N-acyltransferases (Nat)"/>
    <property type="match status" value="1"/>
</dbReference>
<dbReference type="AlphaFoldDB" id="E3H8X5"/>
<reference evidence="2 3" key="1">
    <citation type="journal article" date="2010" name="Stand. Genomic Sci.">
        <title>Complete genome sequence of Ilyobacter polytropus type strain (CuHbu1).</title>
        <authorList>
            <person name="Sikorski J."/>
            <person name="Chertkov O."/>
            <person name="Lapidus A."/>
            <person name="Nolan M."/>
            <person name="Lucas S."/>
            <person name="Del Rio T.G."/>
            <person name="Tice H."/>
            <person name="Cheng J.F."/>
            <person name="Tapia R."/>
            <person name="Han C."/>
            <person name="Goodwin L."/>
            <person name="Pitluck S."/>
            <person name="Liolios K."/>
            <person name="Ivanova N."/>
            <person name="Mavromatis K."/>
            <person name="Mikhailova N."/>
            <person name="Pati A."/>
            <person name="Chen A."/>
            <person name="Palaniappan K."/>
            <person name="Land M."/>
            <person name="Hauser L."/>
            <person name="Chang Y.J."/>
            <person name="Jeffries C.D."/>
            <person name="Brambilla E."/>
            <person name="Yasawong M."/>
            <person name="Rohde M."/>
            <person name="Pukall R."/>
            <person name="Spring S."/>
            <person name="Goker M."/>
            <person name="Woyke T."/>
            <person name="Bristow J."/>
            <person name="Eisen J.A."/>
            <person name="Markowitz V."/>
            <person name="Hugenholtz P."/>
            <person name="Kyrpides N.C."/>
            <person name="Klenk H.P."/>
        </authorList>
    </citation>
    <scope>NUCLEOTIDE SEQUENCE [LARGE SCALE GENOMIC DNA]</scope>
    <source>
        <strain evidence="3">ATCC 51220 / DSM 2926 / LMG 16218 / CuHBu1</strain>
    </source>
</reference>
<organism evidence="2 3">
    <name type="scientific">Ilyobacter polytropus (strain ATCC 51220 / DSM 2926 / LMG 16218 / CuHBu1)</name>
    <dbReference type="NCBI Taxonomy" id="572544"/>
    <lineage>
        <taxon>Bacteria</taxon>
        <taxon>Fusobacteriati</taxon>
        <taxon>Fusobacteriota</taxon>
        <taxon>Fusobacteriia</taxon>
        <taxon>Fusobacteriales</taxon>
        <taxon>Fusobacteriaceae</taxon>
        <taxon>Ilyobacter</taxon>
    </lineage>
</organism>
<gene>
    <name evidence="2" type="ordered locus">Ilyop_1758</name>
</gene>
<dbReference type="PROSITE" id="PS51186">
    <property type="entry name" value="GNAT"/>
    <property type="match status" value="1"/>
</dbReference>
<dbReference type="PANTHER" id="PTHR43415:SF3">
    <property type="entry name" value="GNAT-FAMILY ACETYLTRANSFERASE"/>
    <property type="match status" value="1"/>
</dbReference>
<dbReference type="eggNOG" id="COG1247">
    <property type="taxonomic scope" value="Bacteria"/>
</dbReference>
<feature type="domain" description="N-acetyltransferase" evidence="1">
    <location>
        <begin position="4"/>
        <end position="157"/>
    </location>
</feature>
<dbReference type="InterPro" id="IPR016181">
    <property type="entry name" value="Acyl_CoA_acyltransferase"/>
</dbReference>
<dbReference type="OrthoDB" id="88153at2"/>
<dbReference type="InterPro" id="IPR000182">
    <property type="entry name" value="GNAT_dom"/>
</dbReference>
<keyword evidence="3" id="KW-1185">Reference proteome</keyword>
<dbReference type="KEGG" id="ipo:Ilyop_1758"/>
<dbReference type="Gene3D" id="3.40.630.30">
    <property type="match status" value="1"/>
</dbReference>
<name>E3H8X5_ILYPC</name>
<dbReference type="HOGENOM" id="CLU_013985_29_0_0"/>
<evidence type="ECO:0000313" key="2">
    <source>
        <dbReference type="EMBL" id="ADO83529.1"/>
    </source>
</evidence>
<dbReference type="Proteomes" id="UP000006875">
    <property type="component" value="Chromosome"/>
</dbReference>
<sequence>MKDVVLRRAEERDIPEIYEHLHRDYVKKYFTENEKREWENHKKWYKFLINSPYFLLYILEDSRGQFLGQLKFELDGETAILSIYLSKSIRGKGMGKAAILKGIKELTLYSENIEIVLAYILEENEASIKTFEKSGFIFEKEEDYHGIEHLLYVKKLKS</sequence>
<dbReference type="Pfam" id="PF13302">
    <property type="entry name" value="Acetyltransf_3"/>
    <property type="match status" value="1"/>
</dbReference>
<dbReference type="PANTHER" id="PTHR43415">
    <property type="entry name" value="SPERMIDINE N(1)-ACETYLTRANSFERASE"/>
    <property type="match status" value="1"/>
</dbReference>
<dbReference type="RefSeq" id="WP_013388192.1">
    <property type="nucleotide sequence ID" value="NC_014632.1"/>
</dbReference>
<proteinExistence type="predicted"/>